<comment type="caution">
    <text evidence="2">The sequence shown here is derived from an EMBL/GenBank/DDBJ whole genome shotgun (WGS) entry which is preliminary data.</text>
</comment>
<evidence type="ECO:0000313" key="2">
    <source>
        <dbReference type="EMBL" id="GMF13493.1"/>
    </source>
</evidence>
<gene>
    <name evidence="2" type="ORF">Plil01_000396100</name>
</gene>
<organism evidence="2 3">
    <name type="scientific">Phytophthora lilii</name>
    <dbReference type="NCBI Taxonomy" id="2077276"/>
    <lineage>
        <taxon>Eukaryota</taxon>
        <taxon>Sar</taxon>
        <taxon>Stramenopiles</taxon>
        <taxon>Oomycota</taxon>
        <taxon>Peronosporomycetes</taxon>
        <taxon>Peronosporales</taxon>
        <taxon>Peronosporaceae</taxon>
        <taxon>Phytophthora</taxon>
    </lineage>
</organism>
<reference evidence="2" key="1">
    <citation type="submission" date="2023-04" db="EMBL/GenBank/DDBJ databases">
        <title>Phytophthora lilii NBRC 32176.</title>
        <authorList>
            <person name="Ichikawa N."/>
            <person name="Sato H."/>
            <person name="Tonouchi N."/>
        </authorList>
    </citation>
    <scope>NUCLEOTIDE SEQUENCE</scope>
    <source>
        <strain evidence="2">NBRC 32176</strain>
    </source>
</reference>
<name>A0A9W6WRN6_9STRA</name>
<keyword evidence="3" id="KW-1185">Reference proteome</keyword>
<evidence type="ECO:0000259" key="1">
    <source>
        <dbReference type="Pfam" id="PF13884"/>
    </source>
</evidence>
<dbReference type="Proteomes" id="UP001165083">
    <property type="component" value="Unassembled WGS sequence"/>
</dbReference>
<dbReference type="InterPro" id="IPR030392">
    <property type="entry name" value="S74_ICA"/>
</dbReference>
<proteinExistence type="predicted"/>
<protein>
    <submittedName>
        <fullName evidence="2">Unnamed protein product</fullName>
    </submittedName>
</protein>
<evidence type="ECO:0000313" key="3">
    <source>
        <dbReference type="Proteomes" id="UP001165083"/>
    </source>
</evidence>
<sequence length="363" mass="39478">MGTIINTTVDVGPNATMDKYLISLKNSSGSDVVLQGIAMLSSSITNTSSYTLGASIMFKRSTAGGTPAHELLFNVKSGSSSTGACAEAFFSFRIRYDLRMISRGGVEINRPTSQTLGTISATNPLFWSGGSSRNFGWRLIDNNTIFTPSYSYGGTYNDQITWNHNAGQPIYTIFGFDSMQAINDNSTTMIYINNSDRCGINNTSPEATHVGGQVWSSSGGFHTKANGIGGCYTFRGSSYSQYVGMGSNSSTTIGIRFGAYDSTFTFAAYVPCYGGSYTNASDVRLTKDIIDMRYGLETVMRMRPREFRFGDSEKQYIGFVAQEMVDCVPEVVNAPSDVGDRLCIVDERSMQSNPRTKCPGRDP</sequence>
<accession>A0A9W6WRN6</accession>
<dbReference type="AlphaFoldDB" id="A0A9W6WRN6"/>
<dbReference type="Pfam" id="PF13884">
    <property type="entry name" value="Peptidase_S74"/>
    <property type="match status" value="1"/>
</dbReference>
<dbReference type="EMBL" id="BSXW01000159">
    <property type="protein sequence ID" value="GMF13493.1"/>
    <property type="molecule type" value="Genomic_DNA"/>
</dbReference>
<feature type="domain" description="Peptidase S74" evidence="1">
    <location>
        <begin position="281"/>
        <end position="332"/>
    </location>
</feature>